<dbReference type="Proteomes" id="UP000266673">
    <property type="component" value="Unassembled WGS sequence"/>
</dbReference>
<reference evidence="1 2" key="1">
    <citation type="submission" date="2018-06" db="EMBL/GenBank/DDBJ databases">
        <title>Comparative genomics reveals the genomic features of Rhizophagus irregularis, R. cerebriforme, R. diaphanum and Gigaspora rosea, and their symbiotic lifestyle signature.</title>
        <authorList>
            <person name="Morin E."/>
            <person name="San Clemente H."/>
            <person name="Chen E.C.H."/>
            <person name="De La Providencia I."/>
            <person name="Hainaut M."/>
            <person name="Kuo A."/>
            <person name="Kohler A."/>
            <person name="Murat C."/>
            <person name="Tang N."/>
            <person name="Roy S."/>
            <person name="Loubradou J."/>
            <person name="Henrissat B."/>
            <person name="Grigoriev I.V."/>
            <person name="Corradi N."/>
            <person name="Roux C."/>
            <person name="Martin F.M."/>
        </authorList>
    </citation>
    <scope>NUCLEOTIDE SEQUENCE [LARGE SCALE GENOMIC DNA]</scope>
    <source>
        <strain evidence="1 2">DAOM 194757</strain>
    </source>
</reference>
<dbReference type="InterPro" id="IPR024368">
    <property type="entry name" value="Ecl1/2/3"/>
</dbReference>
<dbReference type="OrthoDB" id="2382924at2759"/>
<gene>
    <name evidence="1" type="ORF">C2G38_2042700</name>
</gene>
<keyword evidence="2" id="KW-1185">Reference proteome</keyword>
<evidence type="ECO:0000313" key="1">
    <source>
        <dbReference type="EMBL" id="RIB11414.1"/>
    </source>
</evidence>
<dbReference type="AlphaFoldDB" id="A0A397UMN7"/>
<protein>
    <submittedName>
        <fullName evidence="1">Uncharacterized protein</fullName>
    </submittedName>
</protein>
<evidence type="ECO:0000313" key="2">
    <source>
        <dbReference type="Proteomes" id="UP000266673"/>
    </source>
</evidence>
<dbReference type="Pfam" id="PF12855">
    <property type="entry name" value="Ecl1"/>
    <property type="match status" value="1"/>
</dbReference>
<organism evidence="1 2">
    <name type="scientific">Gigaspora rosea</name>
    <dbReference type="NCBI Taxonomy" id="44941"/>
    <lineage>
        <taxon>Eukaryota</taxon>
        <taxon>Fungi</taxon>
        <taxon>Fungi incertae sedis</taxon>
        <taxon>Mucoromycota</taxon>
        <taxon>Glomeromycotina</taxon>
        <taxon>Glomeromycetes</taxon>
        <taxon>Diversisporales</taxon>
        <taxon>Gigasporaceae</taxon>
        <taxon>Gigaspora</taxon>
    </lineage>
</organism>
<comment type="caution">
    <text evidence="1">The sequence shown here is derived from an EMBL/GenBank/DDBJ whole genome shotgun (WGS) entry which is preliminary data.</text>
</comment>
<name>A0A397UMN7_9GLOM</name>
<accession>A0A397UMN7</accession>
<sequence length="117" mass="13140">MDTDWCIMCNSHCNIPGAIYCSEECKIQDHLGGSYPTSPMSPTSPPLSPPALYSSKPILTSSAWLMSKVQLPPQQQSTLFYHRAPLPRYYKPGGSSKVYANPRNLRTRRMSKSLYVQ</sequence>
<dbReference type="EMBL" id="QKWP01001136">
    <property type="protein sequence ID" value="RIB11414.1"/>
    <property type="molecule type" value="Genomic_DNA"/>
</dbReference>
<proteinExistence type="predicted"/>